<dbReference type="Proteomes" id="UP000016922">
    <property type="component" value="Unassembled WGS sequence"/>
</dbReference>
<keyword evidence="10" id="KW-1185">Reference proteome</keyword>
<dbReference type="InterPro" id="IPR002156">
    <property type="entry name" value="RNaseH_domain"/>
</dbReference>
<dbReference type="EMBL" id="KE145372">
    <property type="protein sequence ID" value="EPE25036.1"/>
    <property type="molecule type" value="Genomic_DNA"/>
</dbReference>
<evidence type="ECO:0000313" key="10">
    <source>
        <dbReference type="Proteomes" id="UP000016922"/>
    </source>
</evidence>
<name>S3CYX9_GLAL2</name>
<dbReference type="eggNOG" id="KOG3752">
    <property type="taxonomic scope" value="Eukaryota"/>
</dbReference>
<comment type="catalytic activity">
    <reaction evidence="1">
        <text>Endonucleolytic cleavage to 5'-phosphomonoester.</text>
        <dbReference type="EC" id="3.1.26.4"/>
    </reaction>
</comment>
<feature type="domain" description="RNase H type-1" evidence="8">
    <location>
        <begin position="94"/>
        <end position="257"/>
    </location>
</feature>
<evidence type="ECO:0000256" key="7">
    <source>
        <dbReference type="ARBA" id="ARBA00022801"/>
    </source>
</evidence>
<evidence type="ECO:0000256" key="2">
    <source>
        <dbReference type="ARBA" id="ARBA00005300"/>
    </source>
</evidence>
<evidence type="ECO:0000259" key="8">
    <source>
        <dbReference type="PROSITE" id="PS50879"/>
    </source>
</evidence>
<organism evidence="9 10">
    <name type="scientific">Glarea lozoyensis (strain ATCC 20868 / MF5171)</name>
    <dbReference type="NCBI Taxonomy" id="1116229"/>
    <lineage>
        <taxon>Eukaryota</taxon>
        <taxon>Fungi</taxon>
        <taxon>Dikarya</taxon>
        <taxon>Ascomycota</taxon>
        <taxon>Pezizomycotina</taxon>
        <taxon>Leotiomycetes</taxon>
        <taxon>Helotiales</taxon>
        <taxon>Helotiaceae</taxon>
        <taxon>Glarea</taxon>
    </lineage>
</organism>
<keyword evidence="7" id="KW-0378">Hydrolase</keyword>
<dbReference type="HOGENOM" id="CLU_030894_4_1_1"/>
<dbReference type="CDD" id="cd13934">
    <property type="entry name" value="RNase_H_Dikarya_like"/>
    <property type="match status" value="1"/>
</dbReference>
<accession>S3CYX9</accession>
<gene>
    <name evidence="9" type="ORF">GLAREA_11617</name>
</gene>
<dbReference type="EC" id="3.1.26.4" evidence="3"/>
<evidence type="ECO:0000256" key="4">
    <source>
        <dbReference type="ARBA" id="ARBA00022722"/>
    </source>
</evidence>
<dbReference type="OMA" id="CMDNGRP"/>
<keyword evidence="6" id="KW-0255">Endonuclease</keyword>
<evidence type="ECO:0000256" key="1">
    <source>
        <dbReference type="ARBA" id="ARBA00000077"/>
    </source>
</evidence>
<dbReference type="AlphaFoldDB" id="S3CYX9"/>
<dbReference type="SUPFAM" id="SSF53098">
    <property type="entry name" value="Ribonuclease H-like"/>
    <property type="match status" value="1"/>
</dbReference>
<dbReference type="PROSITE" id="PS50879">
    <property type="entry name" value="RNASE_H_1"/>
    <property type="match status" value="1"/>
</dbReference>
<evidence type="ECO:0000256" key="6">
    <source>
        <dbReference type="ARBA" id="ARBA00022759"/>
    </source>
</evidence>
<dbReference type="GeneID" id="19470658"/>
<dbReference type="RefSeq" id="XP_008087951.1">
    <property type="nucleotide sequence ID" value="XM_008089760.1"/>
</dbReference>
<dbReference type="InterPro" id="IPR036397">
    <property type="entry name" value="RNaseH_sf"/>
</dbReference>
<dbReference type="GO" id="GO:0043137">
    <property type="term" value="P:DNA replication, removal of RNA primer"/>
    <property type="evidence" value="ECO:0007669"/>
    <property type="project" value="TreeGrafter"/>
</dbReference>
<dbReference type="GO" id="GO:0046872">
    <property type="term" value="F:metal ion binding"/>
    <property type="evidence" value="ECO:0007669"/>
    <property type="project" value="UniProtKB-KW"/>
</dbReference>
<proteinExistence type="inferred from homology"/>
<reference evidence="9 10" key="1">
    <citation type="journal article" date="2013" name="BMC Genomics">
        <title>Genomics-driven discovery of the pneumocandin biosynthetic gene cluster in the fungus Glarea lozoyensis.</title>
        <authorList>
            <person name="Chen L."/>
            <person name="Yue Q."/>
            <person name="Zhang X."/>
            <person name="Xiang M."/>
            <person name="Wang C."/>
            <person name="Li S."/>
            <person name="Che Y."/>
            <person name="Ortiz-Lopez F.J."/>
            <person name="Bills G.F."/>
            <person name="Liu X."/>
            <person name="An Z."/>
        </authorList>
    </citation>
    <scope>NUCLEOTIDE SEQUENCE [LARGE SCALE GENOMIC DNA]</scope>
    <source>
        <strain evidence="10">ATCC 20868 / MF5171</strain>
    </source>
</reference>
<sequence length="277" mass="31327">MSWRPDSPVELANGQLVCKRHGMIRCESCWVDYSFSTPDAAGTGYEYNDMDDDDFTIVIPREFHPPRLADTPDSLFSQRVLPGMARPRFVRKTDKNQVIFWTDGACLNNGKANPSAGGGFVFSTPNVKHDGKYHGIHFRLENEGPNGNIEAQTSNRAELRAVIAALEFKDRSPEGWKSLVIATDSEYVVHGATDWITKWMDNNWKRSSGDAVKNRDLWELLMDNISRYEELGIEILFWKIPRELNKLADQKAKEGAALPAIDEWNPVYVCDCCAPNV</sequence>
<evidence type="ECO:0000256" key="5">
    <source>
        <dbReference type="ARBA" id="ARBA00022723"/>
    </source>
</evidence>
<dbReference type="OrthoDB" id="407198at2759"/>
<dbReference type="GO" id="GO:0003676">
    <property type="term" value="F:nucleic acid binding"/>
    <property type="evidence" value="ECO:0007669"/>
    <property type="project" value="InterPro"/>
</dbReference>
<evidence type="ECO:0000313" key="9">
    <source>
        <dbReference type="EMBL" id="EPE25036.1"/>
    </source>
</evidence>
<dbReference type="STRING" id="1116229.S3CYX9"/>
<dbReference type="PANTHER" id="PTHR10642">
    <property type="entry name" value="RIBONUCLEASE H1"/>
    <property type="match status" value="1"/>
</dbReference>
<dbReference type="KEGG" id="glz:GLAREA_11617"/>
<protein>
    <recommendedName>
        <fullName evidence="3">ribonuclease H</fullName>
        <ecNumber evidence="3">3.1.26.4</ecNumber>
    </recommendedName>
</protein>
<comment type="similarity">
    <text evidence="2">Belongs to the RNase H family.</text>
</comment>
<dbReference type="Gene3D" id="3.30.420.10">
    <property type="entry name" value="Ribonuclease H-like superfamily/Ribonuclease H"/>
    <property type="match status" value="1"/>
</dbReference>
<evidence type="ECO:0000256" key="3">
    <source>
        <dbReference type="ARBA" id="ARBA00012180"/>
    </source>
</evidence>
<dbReference type="GO" id="GO:0004523">
    <property type="term" value="F:RNA-DNA hybrid ribonuclease activity"/>
    <property type="evidence" value="ECO:0007669"/>
    <property type="project" value="UniProtKB-EC"/>
</dbReference>
<keyword evidence="5" id="KW-0479">Metal-binding</keyword>
<dbReference type="Pfam" id="PF00075">
    <property type="entry name" value="RNase_H"/>
    <property type="match status" value="1"/>
</dbReference>
<keyword evidence="4" id="KW-0540">Nuclease</keyword>
<dbReference type="PANTHER" id="PTHR10642:SF26">
    <property type="entry name" value="RIBONUCLEASE H1"/>
    <property type="match status" value="1"/>
</dbReference>
<dbReference type="InterPro" id="IPR012337">
    <property type="entry name" value="RNaseH-like_sf"/>
</dbReference>
<dbReference type="InterPro" id="IPR050092">
    <property type="entry name" value="RNase_H"/>
</dbReference>